<dbReference type="GO" id="GO:0006357">
    <property type="term" value="P:regulation of transcription by RNA polymerase II"/>
    <property type="evidence" value="ECO:0007669"/>
    <property type="project" value="TreeGrafter"/>
</dbReference>
<dbReference type="PROSITE" id="PS50014">
    <property type="entry name" value="BROMODOMAIN_2"/>
    <property type="match status" value="2"/>
</dbReference>
<dbReference type="SMART" id="SM00992">
    <property type="entry name" value="YccV-like"/>
    <property type="match status" value="1"/>
</dbReference>
<dbReference type="PROSITE" id="PS00633">
    <property type="entry name" value="BROMODOMAIN_1"/>
    <property type="match status" value="1"/>
</dbReference>
<dbReference type="InterPro" id="IPR057451">
    <property type="entry name" value="BRWD/PHIP_AD"/>
</dbReference>
<dbReference type="Pfam" id="PF25313">
    <property type="entry name" value="BRWD_AD"/>
    <property type="match status" value="1"/>
</dbReference>
<dbReference type="AlphaFoldDB" id="A0A1V4JMV4"/>
<dbReference type="STRING" id="372326.A0A1V4JMV4"/>
<dbReference type="GO" id="GO:0003677">
    <property type="term" value="F:DNA binding"/>
    <property type="evidence" value="ECO:0007669"/>
    <property type="project" value="InterPro"/>
</dbReference>
<evidence type="ECO:0000313" key="8">
    <source>
        <dbReference type="Proteomes" id="UP000190648"/>
    </source>
</evidence>
<dbReference type="NCBIfam" id="TIGR02097">
    <property type="entry name" value="yccV"/>
    <property type="match status" value="1"/>
</dbReference>
<feature type="compositionally biased region" description="Basic residues" evidence="5">
    <location>
        <begin position="515"/>
        <end position="526"/>
    </location>
</feature>
<feature type="compositionally biased region" description="Basic and acidic residues" evidence="5">
    <location>
        <begin position="834"/>
        <end position="843"/>
    </location>
</feature>
<feature type="region of interest" description="Disordered" evidence="5">
    <location>
        <begin position="760"/>
        <end position="848"/>
    </location>
</feature>
<dbReference type="Gene3D" id="1.20.920.10">
    <property type="entry name" value="Bromodomain-like"/>
    <property type="match status" value="2"/>
</dbReference>
<sequence length="1192" mass="135810">MRRLAVGVLAENGLTLEEWLPSAWITDTVPRRCPFVPQMGDEVYYFRQGHEAYVVMAKKNKIYSINPKKQPWHKMELREQELMKIVGIKYEVGLPTLCCLKLAFLDPDTGKLTGGSFTMKYHDMPDVIDFLVLRQQFDDAKHRRWNIGDRFRSVIDDAWWFGTIESQEPLQPDYPDSLFQCYNVCWDNGDTEKMSPWDMELIPSNAVFPEELGTSVPLTDEERRTLLYKPLDGEWGSRTRDEECDRIIAGINQLMTLDIASAFVAPVDLQAYPMYCTVVAYPTDLSTIKQRLESRFYRRLSSLMWEVRYIEHNTRTFNEPGSPIVKSAKFVTDLLLHFMKDQSCYDIIPLYNAMKKKVLSDSDEEEEKDTNVPGTSTRKRKDHQPKRRLRNRAQSYDIQSWKKQCQELLNLIFQCEDSEPFRQPVDLLEYPDYRDIIDTPMDFATVRETLEAGNYESPMELCKDVRLIFSNSKAYTPSKRSRIYSMSLRLSAFFEEHISSILSDYKSALRFHKRNTIKKRRKKRSRSSSVSSSVASSPERKRRLIKPQLKAESSATSSSSAPARSTALRHVPPQMNGKAAETSSLVRTRSNRAITDLAVTEQPSTSSGAKPLTIKPLITKPNTTAGSGKSVLENSTKHSKNQNIASIPSQSDYSHNTRNNSTRENPEKEKQIKRKVKSSTVNQQADCKDNALASGSIQVNGHGGQPSKPPVKRGPGRKPKVETNNSTCEVVHKKRGRKPKKLQILEQQKVAEQNTIQTARDVPEEASASTACNSLSENNTKEDLVQKKGRGGRKPKRKMKTHQAGSDLLVPANVKMQTRSRRKKIDEPMEEGSEELKDSEPHMRTRNQGRRTAFYNEDDSEEEQRQLLFEDTSLTFGTSSRGRVRKLTEKAKANLIGWPSLRSLWWIQLLKKLLLEAGGGPAAAGAVWCERCQGLSGSPAQPVQVALLNSLRDSSSRLKIVEIREVSLEKPPAGMPHINAAAALQICVLLSALPAQYFISQWYGADSAQRIQITERIIASWSSFTKSHLSLDAWTDRLKLWLSKTRNWYHGEKKTKMGDDEAETHSYFAESTHVHSPKPEYIQFSVGQVIVHKRFGYSGVIVGWDVKAKAPEEWLQHNYPPVKQDLKDTPHYRILINKANGFGKSTAYIPEEEITIIMGLEVHHPDMKAYFSGYDGSKYIMQPWLKKIYPHD</sequence>
<dbReference type="Pfam" id="PF08755">
    <property type="entry name" value="YccV-like"/>
    <property type="match status" value="1"/>
</dbReference>
<dbReference type="InterPro" id="IPR001487">
    <property type="entry name" value="Bromodomain"/>
</dbReference>
<feature type="compositionally biased region" description="Low complexity" evidence="5">
    <location>
        <begin position="551"/>
        <end position="566"/>
    </location>
</feature>
<feature type="compositionally biased region" description="Basic residues" evidence="5">
    <location>
        <begin position="377"/>
        <end position="390"/>
    </location>
</feature>
<feature type="domain" description="Bromo" evidence="6">
    <location>
        <begin position="413"/>
        <end position="483"/>
    </location>
</feature>
<feature type="region of interest" description="Disordered" evidence="5">
    <location>
        <begin position="515"/>
        <end position="727"/>
    </location>
</feature>
<feature type="region of interest" description="Disordered" evidence="5">
    <location>
        <begin position="359"/>
        <end position="390"/>
    </location>
</feature>
<name>A0A1V4JMV4_PATFA</name>
<dbReference type="FunFam" id="1.20.920.10:FF:000008">
    <property type="entry name" value="Bromodomain and WD repeat domain containing 3"/>
    <property type="match status" value="1"/>
</dbReference>
<dbReference type="Proteomes" id="UP000190648">
    <property type="component" value="Unassembled WGS sequence"/>
</dbReference>
<dbReference type="InterPro" id="IPR036623">
    <property type="entry name" value="Hemimethylated_DNA-bd_sf"/>
</dbReference>
<dbReference type="SUPFAM" id="SSF141255">
    <property type="entry name" value="YccV-like"/>
    <property type="match status" value="1"/>
</dbReference>
<dbReference type="GO" id="GO:0008360">
    <property type="term" value="P:regulation of cell shape"/>
    <property type="evidence" value="ECO:0007669"/>
    <property type="project" value="TreeGrafter"/>
</dbReference>
<evidence type="ECO:0000256" key="2">
    <source>
        <dbReference type="ARBA" id="ARBA00022737"/>
    </source>
</evidence>
<comment type="caution">
    <text evidence="7">The sequence shown here is derived from an EMBL/GenBank/DDBJ whole genome shotgun (WGS) entry which is preliminary data.</text>
</comment>
<feature type="compositionally biased region" description="Low complexity" evidence="5">
    <location>
        <begin position="527"/>
        <end position="537"/>
    </location>
</feature>
<keyword evidence="3 4" id="KW-0103">Bromodomain</keyword>
<evidence type="ECO:0000256" key="4">
    <source>
        <dbReference type="PROSITE-ProRule" id="PRU00035"/>
    </source>
</evidence>
<evidence type="ECO:0000256" key="1">
    <source>
        <dbReference type="ARBA" id="ARBA00022553"/>
    </source>
</evidence>
<protein>
    <submittedName>
        <fullName evidence="7">PH-interacting protein</fullName>
    </submittedName>
</protein>
<dbReference type="GO" id="GO:0005634">
    <property type="term" value="C:nucleus"/>
    <property type="evidence" value="ECO:0007669"/>
    <property type="project" value="TreeGrafter"/>
</dbReference>
<dbReference type="FunFam" id="1.20.920.10:FF:000017">
    <property type="entry name" value="Bromodomain and WD repeat domain containing 1"/>
    <property type="match status" value="1"/>
</dbReference>
<keyword evidence="1" id="KW-0597">Phosphoprotein</keyword>
<feature type="compositionally biased region" description="Polar residues" evidence="5">
    <location>
        <begin position="581"/>
        <end position="593"/>
    </location>
</feature>
<gene>
    <name evidence="7" type="primary">PHIP</name>
    <name evidence="7" type="ORF">AV530_005737</name>
</gene>
<evidence type="ECO:0000256" key="5">
    <source>
        <dbReference type="SAM" id="MobiDB-lite"/>
    </source>
</evidence>
<dbReference type="GO" id="GO:0007010">
    <property type="term" value="P:cytoskeleton organization"/>
    <property type="evidence" value="ECO:0007669"/>
    <property type="project" value="TreeGrafter"/>
</dbReference>
<dbReference type="InterPro" id="IPR018359">
    <property type="entry name" value="Bromodomain_CS"/>
</dbReference>
<dbReference type="CDD" id="cd05529">
    <property type="entry name" value="Bromo_WDR9_I_like"/>
    <property type="match status" value="1"/>
</dbReference>
<dbReference type="Gene3D" id="2.30.30.390">
    <property type="entry name" value="Hemimethylated DNA-binding domain"/>
    <property type="match status" value="1"/>
</dbReference>
<evidence type="ECO:0000313" key="7">
    <source>
        <dbReference type="EMBL" id="OPJ73365.1"/>
    </source>
</evidence>
<evidence type="ECO:0000256" key="3">
    <source>
        <dbReference type="ARBA" id="ARBA00023117"/>
    </source>
</evidence>
<feature type="compositionally biased region" description="Polar residues" evidence="5">
    <location>
        <begin position="641"/>
        <end position="663"/>
    </location>
</feature>
<dbReference type="SMART" id="SM00297">
    <property type="entry name" value="BROMO"/>
    <property type="match status" value="2"/>
</dbReference>
<organism evidence="7 8">
    <name type="scientific">Patagioenas fasciata monilis</name>
    <dbReference type="NCBI Taxonomy" id="372326"/>
    <lineage>
        <taxon>Eukaryota</taxon>
        <taxon>Metazoa</taxon>
        <taxon>Chordata</taxon>
        <taxon>Craniata</taxon>
        <taxon>Vertebrata</taxon>
        <taxon>Euteleostomi</taxon>
        <taxon>Archelosauria</taxon>
        <taxon>Archosauria</taxon>
        <taxon>Dinosauria</taxon>
        <taxon>Saurischia</taxon>
        <taxon>Theropoda</taxon>
        <taxon>Coelurosauria</taxon>
        <taxon>Aves</taxon>
        <taxon>Neognathae</taxon>
        <taxon>Neoaves</taxon>
        <taxon>Columbimorphae</taxon>
        <taxon>Columbiformes</taxon>
        <taxon>Columbidae</taxon>
        <taxon>Patagioenas</taxon>
    </lineage>
</organism>
<feature type="compositionally biased region" description="Polar residues" evidence="5">
    <location>
        <begin position="767"/>
        <end position="778"/>
    </location>
</feature>
<proteinExistence type="predicted"/>
<accession>A0A1V4JMV4</accession>
<keyword evidence="8" id="KW-1185">Reference proteome</keyword>
<feature type="compositionally biased region" description="Basic residues" evidence="5">
    <location>
        <begin position="787"/>
        <end position="801"/>
    </location>
</feature>
<dbReference type="OrthoDB" id="9334732at2759"/>
<dbReference type="InterPro" id="IPR011722">
    <property type="entry name" value="Hemimethylated_DNA-bd_dom"/>
</dbReference>
<dbReference type="InterPro" id="IPR052060">
    <property type="entry name" value="Bromo_WD_repeat"/>
</dbReference>
<feature type="domain" description="Bromo" evidence="6">
    <location>
        <begin position="255"/>
        <end position="325"/>
    </location>
</feature>
<dbReference type="PANTHER" id="PTHR16266">
    <property type="entry name" value="WD REPEAT DOMAIN 9"/>
    <property type="match status" value="1"/>
</dbReference>
<dbReference type="PANTHER" id="PTHR16266:SF4">
    <property type="entry name" value="PH-INTERACTING PROTEIN"/>
    <property type="match status" value="1"/>
</dbReference>
<keyword evidence="2" id="KW-0677">Repeat</keyword>
<dbReference type="Pfam" id="PF00439">
    <property type="entry name" value="Bromodomain"/>
    <property type="match status" value="2"/>
</dbReference>
<reference evidence="7 8" key="1">
    <citation type="submission" date="2016-02" db="EMBL/GenBank/DDBJ databases">
        <title>Band-tailed pigeon sequencing and assembly.</title>
        <authorList>
            <person name="Soares A.E."/>
            <person name="Novak B.J."/>
            <person name="Rice E.S."/>
            <person name="O'Connell B."/>
            <person name="Chang D."/>
            <person name="Weber S."/>
            <person name="Shapiro B."/>
        </authorList>
    </citation>
    <scope>NUCLEOTIDE SEQUENCE [LARGE SCALE GENOMIC DNA]</scope>
    <source>
        <strain evidence="7">BTP2013</strain>
        <tissue evidence="7">Blood</tissue>
    </source>
</reference>
<dbReference type="SUPFAM" id="SSF47370">
    <property type="entry name" value="Bromodomain"/>
    <property type="match status" value="2"/>
</dbReference>
<evidence type="ECO:0000259" key="6">
    <source>
        <dbReference type="PROSITE" id="PS50014"/>
    </source>
</evidence>
<dbReference type="CDD" id="cd05496">
    <property type="entry name" value="Bromo_WDR9_II"/>
    <property type="match status" value="1"/>
</dbReference>
<dbReference type="EMBL" id="LSYS01006902">
    <property type="protein sequence ID" value="OPJ73365.1"/>
    <property type="molecule type" value="Genomic_DNA"/>
</dbReference>
<dbReference type="InterPro" id="IPR036427">
    <property type="entry name" value="Bromodomain-like_sf"/>
</dbReference>
<dbReference type="PRINTS" id="PR00503">
    <property type="entry name" value="BROMODOMAIN"/>
</dbReference>